<dbReference type="InterPro" id="IPR041657">
    <property type="entry name" value="HTH_17"/>
</dbReference>
<dbReference type="GO" id="GO:0003677">
    <property type="term" value="F:DNA binding"/>
    <property type="evidence" value="ECO:0007669"/>
    <property type="project" value="UniProtKB-KW"/>
</dbReference>
<evidence type="ECO:0000259" key="1">
    <source>
        <dbReference type="Pfam" id="PF12728"/>
    </source>
</evidence>
<evidence type="ECO:0000313" key="3">
    <source>
        <dbReference type="Proteomes" id="UP000285112"/>
    </source>
</evidence>
<proteinExistence type="predicted"/>
<dbReference type="OrthoDB" id="4316028at2"/>
<dbReference type="Pfam" id="PF12728">
    <property type="entry name" value="HTH_17"/>
    <property type="match status" value="1"/>
</dbReference>
<dbReference type="SUPFAM" id="SSF46955">
    <property type="entry name" value="Putative DNA-binding domain"/>
    <property type="match status" value="1"/>
</dbReference>
<gene>
    <name evidence="2" type="ORF">D5S19_01015</name>
</gene>
<organism evidence="2 3">
    <name type="scientific">Amycolatopsis panacis</name>
    <dbReference type="NCBI Taxonomy" id="2340917"/>
    <lineage>
        <taxon>Bacteria</taxon>
        <taxon>Bacillati</taxon>
        <taxon>Actinomycetota</taxon>
        <taxon>Actinomycetes</taxon>
        <taxon>Pseudonocardiales</taxon>
        <taxon>Pseudonocardiaceae</taxon>
        <taxon>Amycolatopsis</taxon>
    </lineage>
</organism>
<sequence>MYRVRTVAEGFDVSVATIYRAVESGALRAIRIGTGKGAVRIPGAAIEDYLAACESAAPVRRDGGATAASQFAAGGAA</sequence>
<feature type="domain" description="Helix-turn-helix" evidence="1">
    <location>
        <begin position="1"/>
        <end position="53"/>
    </location>
</feature>
<dbReference type="InterPro" id="IPR009061">
    <property type="entry name" value="DNA-bd_dom_put_sf"/>
</dbReference>
<dbReference type="EMBL" id="QZFV01000010">
    <property type="protein sequence ID" value="RJQ92409.1"/>
    <property type="molecule type" value="Genomic_DNA"/>
</dbReference>
<keyword evidence="3" id="KW-1185">Reference proteome</keyword>
<dbReference type="AlphaFoldDB" id="A0A419IC44"/>
<dbReference type="Proteomes" id="UP000285112">
    <property type="component" value="Unassembled WGS sequence"/>
</dbReference>
<reference evidence="2 3" key="1">
    <citation type="submission" date="2018-09" db="EMBL/GenBank/DDBJ databases">
        <title>YIM PH 21725 draft genome.</title>
        <authorList>
            <person name="Miao C."/>
        </authorList>
    </citation>
    <scope>NUCLEOTIDE SEQUENCE [LARGE SCALE GENOMIC DNA]</scope>
    <source>
        <strain evidence="3">YIM PH21725</strain>
    </source>
</reference>
<evidence type="ECO:0000313" key="2">
    <source>
        <dbReference type="EMBL" id="RJQ92409.1"/>
    </source>
</evidence>
<accession>A0A419IC44</accession>
<comment type="caution">
    <text evidence="2">The sequence shown here is derived from an EMBL/GenBank/DDBJ whole genome shotgun (WGS) entry which is preliminary data.</text>
</comment>
<keyword evidence="2" id="KW-0238">DNA-binding</keyword>
<name>A0A419IC44_9PSEU</name>
<protein>
    <submittedName>
        <fullName evidence="2">DNA-binding protein</fullName>
    </submittedName>
</protein>
<dbReference type="InterPro" id="IPR010093">
    <property type="entry name" value="SinI_DNA-bd"/>
</dbReference>
<dbReference type="NCBIfam" id="TIGR01764">
    <property type="entry name" value="excise"/>
    <property type="match status" value="1"/>
</dbReference>